<dbReference type="Proteomes" id="UP000002051">
    <property type="component" value="Chromosome 5"/>
</dbReference>
<dbReference type="AlphaFoldDB" id="G7KA90"/>
<protein>
    <submittedName>
        <fullName evidence="3">Transmembrane protein, putative</fullName>
    </submittedName>
</protein>
<evidence type="ECO:0000256" key="1">
    <source>
        <dbReference type="SAM" id="MobiDB-lite"/>
    </source>
</evidence>
<feature type="transmembrane region" description="Helical" evidence="2">
    <location>
        <begin position="14"/>
        <end position="33"/>
    </location>
</feature>
<dbReference type="EMBL" id="CM001221">
    <property type="protein sequence ID" value="AES97992.1"/>
    <property type="molecule type" value="Genomic_DNA"/>
</dbReference>
<keyword evidence="2" id="KW-1133">Transmembrane helix</keyword>
<organism evidence="3 5">
    <name type="scientific">Medicago truncatula</name>
    <name type="common">Barrel medic</name>
    <name type="synonym">Medicago tribuloides</name>
    <dbReference type="NCBI Taxonomy" id="3880"/>
    <lineage>
        <taxon>Eukaryota</taxon>
        <taxon>Viridiplantae</taxon>
        <taxon>Streptophyta</taxon>
        <taxon>Embryophyta</taxon>
        <taxon>Tracheophyta</taxon>
        <taxon>Spermatophyta</taxon>
        <taxon>Magnoliopsida</taxon>
        <taxon>eudicotyledons</taxon>
        <taxon>Gunneridae</taxon>
        <taxon>Pentapetalae</taxon>
        <taxon>rosids</taxon>
        <taxon>fabids</taxon>
        <taxon>Fabales</taxon>
        <taxon>Fabaceae</taxon>
        <taxon>Papilionoideae</taxon>
        <taxon>50 kb inversion clade</taxon>
        <taxon>NPAAA clade</taxon>
        <taxon>Hologalegina</taxon>
        <taxon>IRL clade</taxon>
        <taxon>Trifolieae</taxon>
        <taxon>Medicago</taxon>
    </lineage>
</organism>
<reference evidence="4" key="3">
    <citation type="submission" date="2015-04" db="UniProtKB">
        <authorList>
            <consortium name="EnsemblPlants"/>
        </authorList>
    </citation>
    <scope>IDENTIFICATION</scope>
    <source>
        <strain evidence="4">cv. Jemalong A17</strain>
    </source>
</reference>
<feature type="compositionally biased region" description="Polar residues" evidence="1">
    <location>
        <begin position="44"/>
        <end position="68"/>
    </location>
</feature>
<proteinExistence type="predicted"/>
<reference evidence="3 5" key="1">
    <citation type="journal article" date="2011" name="Nature">
        <title>The Medicago genome provides insight into the evolution of rhizobial symbioses.</title>
        <authorList>
            <person name="Young N.D."/>
            <person name="Debelle F."/>
            <person name="Oldroyd G.E."/>
            <person name="Geurts R."/>
            <person name="Cannon S.B."/>
            <person name="Udvardi M.K."/>
            <person name="Benedito V.A."/>
            <person name="Mayer K.F."/>
            <person name="Gouzy J."/>
            <person name="Schoof H."/>
            <person name="Van de Peer Y."/>
            <person name="Proost S."/>
            <person name="Cook D.R."/>
            <person name="Meyers B.C."/>
            <person name="Spannagl M."/>
            <person name="Cheung F."/>
            <person name="De Mita S."/>
            <person name="Krishnakumar V."/>
            <person name="Gundlach H."/>
            <person name="Zhou S."/>
            <person name="Mudge J."/>
            <person name="Bharti A.K."/>
            <person name="Murray J.D."/>
            <person name="Naoumkina M.A."/>
            <person name="Rosen B."/>
            <person name="Silverstein K.A."/>
            <person name="Tang H."/>
            <person name="Rombauts S."/>
            <person name="Zhao P.X."/>
            <person name="Zhou P."/>
            <person name="Barbe V."/>
            <person name="Bardou P."/>
            <person name="Bechner M."/>
            <person name="Bellec A."/>
            <person name="Berger A."/>
            <person name="Berges H."/>
            <person name="Bidwell S."/>
            <person name="Bisseling T."/>
            <person name="Choisne N."/>
            <person name="Couloux A."/>
            <person name="Denny R."/>
            <person name="Deshpande S."/>
            <person name="Dai X."/>
            <person name="Doyle J.J."/>
            <person name="Dudez A.M."/>
            <person name="Farmer A.D."/>
            <person name="Fouteau S."/>
            <person name="Franken C."/>
            <person name="Gibelin C."/>
            <person name="Gish J."/>
            <person name="Goldstein S."/>
            <person name="Gonzalez A.J."/>
            <person name="Green P.J."/>
            <person name="Hallab A."/>
            <person name="Hartog M."/>
            <person name="Hua A."/>
            <person name="Humphray S.J."/>
            <person name="Jeong D.H."/>
            <person name="Jing Y."/>
            <person name="Jocker A."/>
            <person name="Kenton S.M."/>
            <person name="Kim D.J."/>
            <person name="Klee K."/>
            <person name="Lai H."/>
            <person name="Lang C."/>
            <person name="Lin S."/>
            <person name="Macmil S.L."/>
            <person name="Magdelenat G."/>
            <person name="Matthews L."/>
            <person name="McCorrison J."/>
            <person name="Monaghan E.L."/>
            <person name="Mun J.H."/>
            <person name="Najar F.Z."/>
            <person name="Nicholson C."/>
            <person name="Noirot C."/>
            <person name="O'Bleness M."/>
            <person name="Paule C.R."/>
            <person name="Poulain J."/>
            <person name="Prion F."/>
            <person name="Qin B."/>
            <person name="Qu C."/>
            <person name="Retzel E.F."/>
            <person name="Riddle C."/>
            <person name="Sallet E."/>
            <person name="Samain S."/>
            <person name="Samson N."/>
            <person name="Sanders I."/>
            <person name="Saurat O."/>
            <person name="Scarpelli C."/>
            <person name="Schiex T."/>
            <person name="Segurens B."/>
            <person name="Severin A.J."/>
            <person name="Sherrier D.J."/>
            <person name="Shi R."/>
            <person name="Sims S."/>
            <person name="Singer S.R."/>
            <person name="Sinharoy S."/>
            <person name="Sterck L."/>
            <person name="Viollet A."/>
            <person name="Wang B.B."/>
            <person name="Wang K."/>
            <person name="Wang M."/>
            <person name="Wang X."/>
            <person name="Warfsmann J."/>
            <person name="Weissenbach J."/>
            <person name="White D.D."/>
            <person name="White J.D."/>
            <person name="Wiley G.B."/>
            <person name="Wincker P."/>
            <person name="Xing Y."/>
            <person name="Yang L."/>
            <person name="Yao Z."/>
            <person name="Ying F."/>
            <person name="Zhai J."/>
            <person name="Zhou L."/>
            <person name="Zuber A."/>
            <person name="Denarie J."/>
            <person name="Dixon R.A."/>
            <person name="May G.D."/>
            <person name="Schwartz D.C."/>
            <person name="Rogers J."/>
            <person name="Quetier F."/>
            <person name="Town C.D."/>
            <person name="Roe B.A."/>
        </authorList>
    </citation>
    <scope>NUCLEOTIDE SEQUENCE [LARGE SCALE GENOMIC DNA]</scope>
    <source>
        <strain evidence="3">A17</strain>
        <strain evidence="4 5">cv. Jemalong A17</strain>
    </source>
</reference>
<sequence length="68" mass="7972">MKLDLRPKRPPLKVVYLSLTQMFLQVLLVRLFLEKKSRQEPLRESTTNRFARTNRGSLVNPTNSVTMI</sequence>
<name>G7KA90_MEDTR</name>
<reference evidence="3 5" key="2">
    <citation type="journal article" date="2014" name="BMC Genomics">
        <title>An improved genome release (version Mt4.0) for the model legume Medicago truncatula.</title>
        <authorList>
            <person name="Tang H."/>
            <person name="Krishnakumar V."/>
            <person name="Bidwell S."/>
            <person name="Rosen B."/>
            <person name="Chan A."/>
            <person name="Zhou S."/>
            <person name="Gentzbittel L."/>
            <person name="Childs K.L."/>
            <person name="Yandell M."/>
            <person name="Gundlach H."/>
            <person name="Mayer K.F."/>
            <person name="Schwartz D.C."/>
            <person name="Town C.D."/>
        </authorList>
    </citation>
    <scope>GENOME REANNOTATION</scope>
    <source>
        <strain evidence="4 5">cv. Jemalong A17</strain>
    </source>
</reference>
<keyword evidence="5" id="KW-1185">Reference proteome</keyword>
<gene>
    <name evidence="3" type="ordered locus">MTR_5g062830</name>
</gene>
<dbReference type="EnsemblPlants" id="AES97992">
    <property type="protein sequence ID" value="AES97992"/>
    <property type="gene ID" value="MTR_5g062830"/>
</dbReference>
<evidence type="ECO:0000313" key="4">
    <source>
        <dbReference type="EnsemblPlants" id="AES97992"/>
    </source>
</evidence>
<accession>G7KA90</accession>
<feature type="region of interest" description="Disordered" evidence="1">
    <location>
        <begin position="42"/>
        <end position="68"/>
    </location>
</feature>
<keyword evidence="2 3" id="KW-0812">Transmembrane</keyword>
<dbReference type="HOGENOM" id="CLU_2797804_0_0_1"/>
<keyword evidence="2" id="KW-0472">Membrane</keyword>
<evidence type="ECO:0000313" key="3">
    <source>
        <dbReference type="EMBL" id="AES97992.1"/>
    </source>
</evidence>
<evidence type="ECO:0000256" key="2">
    <source>
        <dbReference type="SAM" id="Phobius"/>
    </source>
</evidence>
<evidence type="ECO:0000313" key="5">
    <source>
        <dbReference type="Proteomes" id="UP000002051"/>
    </source>
</evidence>
<dbReference type="PaxDb" id="3880-AES97992"/>